<dbReference type="EMBL" id="LHPF02000008">
    <property type="protein sequence ID" value="PSC73204.1"/>
    <property type="molecule type" value="Genomic_DNA"/>
</dbReference>
<proteinExistence type="predicted"/>
<reference evidence="2 3" key="1">
    <citation type="journal article" date="2018" name="Plant J.">
        <title>Genome sequences of Chlorella sorokiniana UTEX 1602 and Micractinium conductrix SAG 241.80: implications to maltose excretion by a green alga.</title>
        <authorList>
            <person name="Arriola M.B."/>
            <person name="Velmurugan N."/>
            <person name="Zhang Y."/>
            <person name="Plunkett M.H."/>
            <person name="Hondzo H."/>
            <person name="Barney B.M."/>
        </authorList>
    </citation>
    <scope>NUCLEOTIDE SEQUENCE [LARGE SCALE GENOMIC DNA]</scope>
    <source>
        <strain evidence="2 3">SAG 241.80</strain>
    </source>
</reference>
<evidence type="ECO:0000313" key="2">
    <source>
        <dbReference type="EMBL" id="PSC73204.1"/>
    </source>
</evidence>
<sequence length="604" mass="62100">MSGARRSAAARGRPGLGGRAPPQEVEEILESLEVALKLIGAVERQSSDAGRGDGGGGGDGVGTAAPPFSWRQVGSGLAVLCRPPFFGHFISQPGGVQRVLQAAHSANRLAAASPGVGVEQVDPALPDPLFLAVSKVVAVTAATAITPSNGLSERRMEEVALAVLALAPSLVEGLQLMAHAATVATPAALIGGHCACVAASLQVLLLLRRLSSDRQLADWCLTLEACLRLLPRLAPQCIARPNVRLDVPSQGPEDLASATLRLCVCIAPAAGYMAAANADPSRQFPIPKAAEAAWRLHAAACRFTQWCAAEREACAALSRLAARHGGVQTSMSGALLTPSILVSIARDEALNHGDRSAAGVQQRRLASMGAAEGQALAQLAGSPLSEPGFYCHLWFAASNAPEAALPAEVAAMLSQLGSTPWLAPGGPADMGFIETLLSDLPRSPLRALALLLHSGALRAVVAAAAAVRAPATGSTAWQEYRDAANKNLGFLFSACSSLTLEAGLMQADLKAELAAMEGREQMPPVAQLAAFQRHVLPAGERLAAALRALWSEPEQQAVATLEAGRAAALRSCAHLRCAHLGGGGGSGAGEGEGSKRCSGCRTVW</sequence>
<feature type="region of interest" description="Disordered" evidence="1">
    <location>
        <begin position="45"/>
        <end position="66"/>
    </location>
</feature>
<dbReference type="Proteomes" id="UP000239649">
    <property type="component" value="Unassembled WGS sequence"/>
</dbReference>
<protein>
    <submittedName>
        <fullName evidence="2">Uncharacterized protein</fullName>
    </submittedName>
</protein>
<feature type="compositionally biased region" description="Gly residues" evidence="1">
    <location>
        <begin position="52"/>
        <end position="61"/>
    </location>
</feature>
<organism evidence="2 3">
    <name type="scientific">Micractinium conductrix</name>
    <dbReference type="NCBI Taxonomy" id="554055"/>
    <lineage>
        <taxon>Eukaryota</taxon>
        <taxon>Viridiplantae</taxon>
        <taxon>Chlorophyta</taxon>
        <taxon>core chlorophytes</taxon>
        <taxon>Trebouxiophyceae</taxon>
        <taxon>Chlorellales</taxon>
        <taxon>Chlorellaceae</taxon>
        <taxon>Chlorella clade</taxon>
        <taxon>Micractinium</taxon>
    </lineage>
</organism>
<evidence type="ECO:0000313" key="3">
    <source>
        <dbReference type="Proteomes" id="UP000239649"/>
    </source>
</evidence>
<comment type="caution">
    <text evidence="2">The sequence shown here is derived from an EMBL/GenBank/DDBJ whole genome shotgun (WGS) entry which is preliminary data.</text>
</comment>
<feature type="compositionally biased region" description="Low complexity" evidence="1">
    <location>
        <begin position="1"/>
        <end position="13"/>
    </location>
</feature>
<accession>A0A2P6VGI8</accession>
<dbReference type="AlphaFoldDB" id="A0A2P6VGI8"/>
<name>A0A2P6VGI8_9CHLO</name>
<keyword evidence="3" id="KW-1185">Reference proteome</keyword>
<gene>
    <name evidence="2" type="ORF">C2E20_3582</name>
</gene>
<feature type="region of interest" description="Disordered" evidence="1">
    <location>
        <begin position="1"/>
        <end position="24"/>
    </location>
</feature>
<evidence type="ECO:0000256" key="1">
    <source>
        <dbReference type="SAM" id="MobiDB-lite"/>
    </source>
</evidence>
<feature type="region of interest" description="Disordered" evidence="1">
    <location>
        <begin position="585"/>
        <end position="604"/>
    </location>
</feature>